<comment type="caution">
    <text evidence="2">The sequence shown here is derived from an EMBL/GenBank/DDBJ whole genome shotgun (WGS) entry which is preliminary data.</text>
</comment>
<sequence length="75" mass="7942">MDRDYCPQGVEAVGGLNGLFGPFRPKPPLMKGGGPNPKMMARGPTTPWNNEGPPRHKIKDKGLGVGDMEIGQGGQ</sequence>
<organism evidence="2 3">
    <name type="scientific">Austropuccinia psidii MF-1</name>
    <dbReference type="NCBI Taxonomy" id="1389203"/>
    <lineage>
        <taxon>Eukaryota</taxon>
        <taxon>Fungi</taxon>
        <taxon>Dikarya</taxon>
        <taxon>Basidiomycota</taxon>
        <taxon>Pucciniomycotina</taxon>
        <taxon>Pucciniomycetes</taxon>
        <taxon>Pucciniales</taxon>
        <taxon>Sphaerophragmiaceae</taxon>
        <taxon>Austropuccinia</taxon>
    </lineage>
</organism>
<name>A0A9Q3P0D3_9BASI</name>
<reference evidence="2" key="1">
    <citation type="submission" date="2021-03" db="EMBL/GenBank/DDBJ databases">
        <title>Draft genome sequence of rust myrtle Austropuccinia psidii MF-1, a brazilian biotype.</title>
        <authorList>
            <person name="Quecine M.C."/>
            <person name="Pachon D.M.R."/>
            <person name="Bonatelli M.L."/>
            <person name="Correr F.H."/>
            <person name="Franceschini L.M."/>
            <person name="Leite T.F."/>
            <person name="Margarido G.R.A."/>
            <person name="Almeida C.A."/>
            <person name="Ferrarezi J.A."/>
            <person name="Labate C.A."/>
        </authorList>
    </citation>
    <scope>NUCLEOTIDE SEQUENCE</scope>
    <source>
        <strain evidence="2">MF-1</strain>
    </source>
</reference>
<dbReference type="EMBL" id="AVOT02052304">
    <property type="protein sequence ID" value="MBW0547248.1"/>
    <property type="molecule type" value="Genomic_DNA"/>
</dbReference>
<keyword evidence="3" id="KW-1185">Reference proteome</keyword>
<evidence type="ECO:0000256" key="1">
    <source>
        <dbReference type="SAM" id="MobiDB-lite"/>
    </source>
</evidence>
<proteinExistence type="predicted"/>
<dbReference type="Proteomes" id="UP000765509">
    <property type="component" value="Unassembled WGS sequence"/>
</dbReference>
<feature type="region of interest" description="Disordered" evidence="1">
    <location>
        <begin position="13"/>
        <end position="75"/>
    </location>
</feature>
<evidence type="ECO:0000313" key="3">
    <source>
        <dbReference type="Proteomes" id="UP000765509"/>
    </source>
</evidence>
<gene>
    <name evidence="2" type="ORF">O181_086963</name>
</gene>
<accession>A0A9Q3P0D3</accession>
<evidence type="ECO:0000313" key="2">
    <source>
        <dbReference type="EMBL" id="MBW0547248.1"/>
    </source>
</evidence>
<protein>
    <submittedName>
        <fullName evidence="2">Uncharacterized protein</fullName>
    </submittedName>
</protein>
<dbReference type="AlphaFoldDB" id="A0A9Q3P0D3"/>